<dbReference type="Proteomes" id="UP000473681">
    <property type="component" value="Unassembled WGS sequence"/>
</dbReference>
<proteinExistence type="inferred from homology"/>
<keyword evidence="5 13" id="KW-0813">Transport</keyword>
<comment type="caution">
    <text evidence="15">The sequence shown here is derived from an EMBL/GenBank/DDBJ whole genome shotgun (WGS) entry which is preliminary data.</text>
</comment>
<evidence type="ECO:0000256" key="7">
    <source>
        <dbReference type="ARBA" id="ARBA00022692"/>
    </source>
</evidence>
<comment type="caution">
    <text evidence="13">Lacks conserved residue(s) required for the propagation of feature annotation.</text>
</comment>
<evidence type="ECO:0000313" key="17">
    <source>
        <dbReference type="Proteomes" id="UP000472355"/>
    </source>
</evidence>
<dbReference type="OrthoDB" id="9807950at2"/>
<dbReference type="EMBL" id="SWOV01000032">
    <property type="protein sequence ID" value="NFF88538.1"/>
    <property type="molecule type" value="Genomic_DNA"/>
</dbReference>
<comment type="similarity">
    <text evidence="3 13">Belongs to the type III secretion exporter family.</text>
</comment>
<feature type="transmembrane region" description="Helical" evidence="13">
    <location>
        <begin position="64"/>
        <end position="88"/>
    </location>
</feature>
<evidence type="ECO:0000256" key="6">
    <source>
        <dbReference type="ARBA" id="ARBA00022475"/>
    </source>
</evidence>
<name>A0A0M1LC92_CLOBO</name>
<accession>A0A0M1LC92</accession>
<evidence type="ECO:0000256" key="10">
    <source>
        <dbReference type="ARBA" id="ARBA00022989"/>
    </source>
</evidence>
<evidence type="ECO:0000256" key="13">
    <source>
        <dbReference type="RuleBase" id="RU364091"/>
    </source>
</evidence>
<feature type="transmembrane region" description="Helical" evidence="13">
    <location>
        <begin position="124"/>
        <end position="147"/>
    </location>
</feature>
<organism evidence="15 19">
    <name type="scientific">Clostridium botulinum</name>
    <dbReference type="NCBI Taxonomy" id="1491"/>
    <lineage>
        <taxon>Bacteria</taxon>
        <taxon>Bacillati</taxon>
        <taxon>Bacillota</taxon>
        <taxon>Clostridia</taxon>
        <taxon>Eubacteriales</taxon>
        <taxon>Clostridiaceae</taxon>
        <taxon>Clostridium</taxon>
    </lineage>
</organism>
<reference evidence="18 19" key="2">
    <citation type="submission" date="2019-04" db="EMBL/GenBank/DDBJ databases">
        <title>Genome sequencing of Clostridium botulinum Groups I-IV and Clostridium butyricum.</title>
        <authorList>
            <person name="Brunt J."/>
            <person name="Van Vliet A.H.M."/>
            <person name="Stringer S.C."/>
            <person name="Carter A.T."/>
            <person name="Peck M.W."/>
        </authorList>
    </citation>
    <scope>NUCLEOTIDE SEQUENCE [LARGE SCALE GENOMIC DNA]</scope>
    <source>
        <strain evidence="15 19">1605</strain>
        <strain evidence="16 18">CB-K-33E</strain>
    </source>
</reference>
<keyword evidence="6 13" id="KW-1003">Cell membrane</keyword>
<keyword evidence="12 13" id="KW-1006">Bacterial flagellum protein export</keyword>
<dbReference type="InterPro" id="IPR006135">
    <property type="entry name" value="T3SS_substrate_exporter"/>
</dbReference>
<dbReference type="GO" id="GO:0044780">
    <property type="term" value="P:bacterial-type flagellum assembly"/>
    <property type="evidence" value="ECO:0007669"/>
    <property type="project" value="InterPro"/>
</dbReference>
<comment type="similarity">
    <text evidence="2">Belongs to the FliR/MopE/SpaR family.</text>
</comment>
<dbReference type="GO" id="GO:0006605">
    <property type="term" value="P:protein targeting"/>
    <property type="evidence" value="ECO:0007669"/>
    <property type="project" value="InterPro"/>
</dbReference>
<keyword evidence="7 13" id="KW-0812">Transmembrane</keyword>
<evidence type="ECO:0000256" key="5">
    <source>
        <dbReference type="ARBA" id="ARBA00022448"/>
    </source>
</evidence>
<dbReference type="EMBL" id="SGKU01000006">
    <property type="protein sequence ID" value="NFA41630.1"/>
    <property type="molecule type" value="Genomic_DNA"/>
</dbReference>
<evidence type="ECO:0000256" key="1">
    <source>
        <dbReference type="ARBA" id="ARBA00004651"/>
    </source>
</evidence>
<keyword evidence="10 13" id="KW-1133">Transmembrane helix</keyword>
<evidence type="ECO:0000313" key="14">
    <source>
        <dbReference type="EMBL" id="NFA41630.1"/>
    </source>
</evidence>
<feature type="transmembrane region" description="Helical" evidence="13">
    <location>
        <begin position="7"/>
        <end position="28"/>
    </location>
</feature>
<evidence type="ECO:0000256" key="3">
    <source>
        <dbReference type="ARBA" id="ARBA00010690"/>
    </source>
</evidence>
<dbReference type="SUPFAM" id="SSF160544">
    <property type="entry name" value="EscU C-terminal domain-like"/>
    <property type="match status" value="1"/>
</dbReference>
<gene>
    <name evidence="13" type="primary">flhB</name>
    <name evidence="14" type="ORF">EXM65_03285</name>
    <name evidence="15" type="ORF">FC774_11740</name>
    <name evidence="16" type="ORF">FDB51_11955</name>
</gene>
<dbReference type="GO" id="GO:0009306">
    <property type="term" value="P:protein secretion"/>
    <property type="evidence" value="ECO:0007669"/>
    <property type="project" value="InterPro"/>
</dbReference>
<dbReference type="EMBL" id="SWVK01000016">
    <property type="protein sequence ID" value="NFN35822.1"/>
    <property type="molecule type" value="Genomic_DNA"/>
</dbReference>
<dbReference type="PANTHER" id="PTHR30531:SF12">
    <property type="entry name" value="FLAGELLAR BIOSYNTHETIC PROTEIN FLHB"/>
    <property type="match status" value="1"/>
</dbReference>
<feature type="transmembrane region" description="Helical" evidence="13">
    <location>
        <begin position="34"/>
        <end position="52"/>
    </location>
</feature>
<feature type="transmembrane region" description="Helical" evidence="13">
    <location>
        <begin position="400"/>
        <end position="419"/>
    </location>
</feature>
<keyword evidence="11 13" id="KW-0472">Membrane</keyword>
<evidence type="ECO:0000313" key="18">
    <source>
        <dbReference type="Proteomes" id="UP000473681"/>
    </source>
</evidence>
<dbReference type="GO" id="GO:0005886">
    <property type="term" value="C:plasma membrane"/>
    <property type="evidence" value="ECO:0007669"/>
    <property type="project" value="UniProtKB-SubCell"/>
</dbReference>
<dbReference type="Pfam" id="PF01312">
    <property type="entry name" value="Bac_export_2"/>
    <property type="match status" value="1"/>
</dbReference>
<keyword evidence="8 13" id="KW-1005">Bacterial flagellum biogenesis</keyword>
<evidence type="ECO:0000313" key="15">
    <source>
        <dbReference type="EMBL" id="NFF88538.1"/>
    </source>
</evidence>
<dbReference type="NCBIfam" id="TIGR00328">
    <property type="entry name" value="flhB"/>
    <property type="match status" value="1"/>
</dbReference>
<protein>
    <recommendedName>
        <fullName evidence="4 13">Flagellar biosynthetic protein FlhB</fullName>
    </recommendedName>
</protein>
<evidence type="ECO:0000256" key="2">
    <source>
        <dbReference type="ARBA" id="ARBA00009772"/>
    </source>
</evidence>
<feature type="transmembrane region" description="Helical" evidence="13">
    <location>
        <begin position="339"/>
        <end position="365"/>
    </location>
</feature>
<dbReference type="RefSeq" id="WP_017825944.1">
    <property type="nucleotide sequence ID" value="NZ_JACBBU010000003.1"/>
</dbReference>
<dbReference type="AlphaFoldDB" id="A0A0M1LC92"/>
<keyword evidence="9 13" id="KW-0653">Protein transport</keyword>
<sequence length="613" mass="67875">MIETAYFLALFFIFLRLTSYFVIVNAFFQTGTPHILKGALSLIISIAVIAGVDYSTVNEINNVYYLIIYGLNEVMTGLVLGFITNMIFEVVKFAGSWMDIHAGFSMVSVLDPTSHTQSTLIGNFAYMIATVIFFIVDGHHIVIKLLIESFRIVPIGETLVYQETMMAVISTITEYFVLGVKIAIPIVLIIVITDLCLGLISRTVPTIPIMIFGLPIKNLLGLITFVILLPLIFKIVSNAVYNLADVFEHIFRAIPAIPLVLIFADEKTEEATPKKKSDSKKKGQVARSKDVSVAITMAACTLAVSMLWGSLVNTFKGVLTYFLAFPSLKDFNELTATNFIAFSLLKVATVFLPFALAIMISGVAASIIQTGFMITGEPLKPSLGKLNPLKGLKNMFSKRSLVGLIKNVVVVTIISILAYKYVKNNYVDIINISNLYLPSLGSEIKNLVVGIFMQITLALVIIGATDYFVQFRLHNKELKMTKQEIKDEYKQAEGDPQLKAKIKQKQREMGMRRMMQSVSDATVVITNPTHLAIALKYEEGGNMEAPKVVAKGADNVALRLKTIAKDNDVPIVENKPLARLMYDRVEIDQDIPQDLYQGVAEVLAIVLKLKKNS</sequence>
<dbReference type="PANTHER" id="PTHR30531">
    <property type="entry name" value="FLAGELLAR BIOSYNTHETIC PROTEIN FLHB"/>
    <property type="match status" value="1"/>
</dbReference>
<evidence type="ECO:0000256" key="8">
    <source>
        <dbReference type="ARBA" id="ARBA00022795"/>
    </source>
</evidence>
<dbReference type="Pfam" id="PF01311">
    <property type="entry name" value="Bac_export_1"/>
    <property type="match status" value="1"/>
</dbReference>
<dbReference type="InterPro" id="IPR002010">
    <property type="entry name" value="T3SS_IM_R"/>
</dbReference>
<dbReference type="Proteomes" id="UP000472355">
    <property type="component" value="Unassembled WGS sequence"/>
</dbReference>
<dbReference type="NCBIfam" id="NF009411">
    <property type="entry name" value="PRK12772.1"/>
    <property type="match status" value="1"/>
</dbReference>
<evidence type="ECO:0000313" key="19">
    <source>
        <dbReference type="Proteomes" id="UP000476820"/>
    </source>
</evidence>
<dbReference type="InterPro" id="IPR006136">
    <property type="entry name" value="FlhB"/>
</dbReference>
<evidence type="ECO:0000256" key="4">
    <source>
        <dbReference type="ARBA" id="ARBA00021622"/>
    </source>
</evidence>
<comment type="subcellular location">
    <subcellularLocation>
        <location evidence="1">Cell membrane</location>
        <topology evidence="1">Multi-pass membrane protein</topology>
    </subcellularLocation>
</comment>
<dbReference type="Gene3D" id="3.40.1690.10">
    <property type="entry name" value="secretion proteins EscU"/>
    <property type="match status" value="1"/>
</dbReference>
<dbReference type="FunFam" id="3.40.1690.10:FF:000001">
    <property type="entry name" value="Flagellar biosynthetic protein FlhB"/>
    <property type="match status" value="1"/>
</dbReference>
<dbReference type="PRINTS" id="PR00950">
    <property type="entry name" value="TYPE3IMSPROT"/>
</dbReference>
<feature type="transmembrane region" description="Helical" evidence="13">
    <location>
        <begin position="291"/>
        <end position="311"/>
    </location>
</feature>
<comment type="function">
    <text evidence="13">Required for formation of the rod structure in the basal body of the flagellar apparatus. Together with FliI and FliH, may constitute the export apparatus of flagellin.</text>
</comment>
<dbReference type="Gene3D" id="6.10.250.2080">
    <property type="match status" value="1"/>
</dbReference>
<dbReference type="InterPro" id="IPR029025">
    <property type="entry name" value="T3SS_substrate_exporter_C"/>
</dbReference>
<feature type="transmembrane region" description="Helical" evidence="13">
    <location>
        <begin position="182"/>
        <end position="200"/>
    </location>
</feature>
<reference evidence="14 17" key="1">
    <citation type="submission" date="2019-02" db="EMBL/GenBank/DDBJ databases">
        <title>Genome sequencing of Clostridium botulinum clinical isolates.</title>
        <authorList>
            <person name="Brunt J."/>
            <person name="Van Vliet A.H.M."/>
            <person name="Stringer S.C."/>
            <person name="Grant K.A."/>
            <person name="Carter A.C."/>
            <person name="Peck M.W."/>
        </authorList>
    </citation>
    <scope>NUCLEOTIDE SEQUENCE [LARGE SCALE GENOMIC DNA]</scope>
    <source>
        <strain evidence="14 17">H113700579</strain>
    </source>
</reference>
<evidence type="ECO:0000256" key="12">
    <source>
        <dbReference type="ARBA" id="ARBA00023225"/>
    </source>
</evidence>
<feature type="transmembrane region" description="Helical" evidence="13">
    <location>
        <begin position="447"/>
        <end position="469"/>
    </location>
</feature>
<evidence type="ECO:0000256" key="11">
    <source>
        <dbReference type="ARBA" id="ARBA00023136"/>
    </source>
</evidence>
<evidence type="ECO:0000256" key="9">
    <source>
        <dbReference type="ARBA" id="ARBA00022927"/>
    </source>
</evidence>
<evidence type="ECO:0000313" key="16">
    <source>
        <dbReference type="EMBL" id="NFN35822.1"/>
    </source>
</evidence>
<dbReference type="Proteomes" id="UP000476820">
    <property type="component" value="Unassembled WGS sequence"/>
</dbReference>